<dbReference type="SUPFAM" id="SSF48726">
    <property type="entry name" value="Immunoglobulin"/>
    <property type="match status" value="1"/>
</dbReference>
<evidence type="ECO:0000256" key="6">
    <source>
        <dbReference type="ARBA" id="ARBA00023136"/>
    </source>
</evidence>
<feature type="signal peptide" evidence="13">
    <location>
        <begin position="1"/>
        <end position="22"/>
    </location>
</feature>
<dbReference type="AlphaFoldDB" id="A0A9Y4K1H1"/>
<feature type="chain" id="PRO_5041423752" evidence="13">
    <location>
        <begin position="23"/>
        <end position="340"/>
    </location>
</feature>
<accession>A0A9Y4K1H1</accession>
<evidence type="ECO:0000256" key="9">
    <source>
        <dbReference type="ARBA" id="ARBA00023180"/>
    </source>
</evidence>
<gene>
    <name evidence="16" type="primary">LOC103359271</name>
</gene>
<keyword evidence="6 12" id="KW-0472">Membrane</keyword>
<feature type="region of interest" description="Disordered" evidence="11">
    <location>
        <begin position="180"/>
        <end position="212"/>
    </location>
</feature>
<keyword evidence="8" id="KW-0675">Receptor</keyword>
<name>A0A9Y4K1H1_9TELE</name>
<keyword evidence="2" id="KW-1003">Cell membrane</keyword>
<dbReference type="InterPro" id="IPR013783">
    <property type="entry name" value="Ig-like_fold"/>
</dbReference>
<dbReference type="PANTHER" id="PTHR25466">
    <property type="entry name" value="T-LYMPHOCYTE ACTIVATION ANTIGEN"/>
    <property type="match status" value="1"/>
</dbReference>
<evidence type="ECO:0000256" key="10">
    <source>
        <dbReference type="ARBA" id="ARBA00023319"/>
    </source>
</evidence>
<evidence type="ECO:0000313" key="15">
    <source>
        <dbReference type="Proteomes" id="UP000694891"/>
    </source>
</evidence>
<dbReference type="PANTHER" id="PTHR25466:SF14">
    <property type="entry name" value="BUTYROPHILIN SUBFAMILY 2 MEMBER A2-LIKE-RELATED"/>
    <property type="match status" value="1"/>
</dbReference>
<feature type="transmembrane region" description="Helical" evidence="12">
    <location>
        <begin position="143"/>
        <end position="167"/>
    </location>
</feature>
<evidence type="ECO:0000256" key="13">
    <source>
        <dbReference type="SAM" id="SignalP"/>
    </source>
</evidence>
<keyword evidence="4 13" id="KW-0732">Signal</keyword>
<dbReference type="GO" id="GO:0042130">
    <property type="term" value="P:negative regulation of T cell proliferation"/>
    <property type="evidence" value="ECO:0007669"/>
    <property type="project" value="TreeGrafter"/>
</dbReference>
<feature type="domain" description="Ig-like" evidence="14">
    <location>
        <begin position="46"/>
        <end position="121"/>
    </location>
</feature>
<keyword evidence="3 12" id="KW-0812">Transmembrane</keyword>
<dbReference type="InterPro" id="IPR036179">
    <property type="entry name" value="Ig-like_dom_sf"/>
</dbReference>
<evidence type="ECO:0000256" key="1">
    <source>
        <dbReference type="ARBA" id="ARBA00004251"/>
    </source>
</evidence>
<protein>
    <submittedName>
        <fullName evidence="16">Uncharacterized protein LOC103359271 isoform X1</fullName>
    </submittedName>
</protein>
<keyword evidence="9" id="KW-0325">Glycoprotein</keyword>
<evidence type="ECO:0000256" key="2">
    <source>
        <dbReference type="ARBA" id="ARBA00022475"/>
    </source>
</evidence>
<dbReference type="GO" id="GO:0007166">
    <property type="term" value="P:cell surface receptor signaling pathway"/>
    <property type="evidence" value="ECO:0007669"/>
    <property type="project" value="TreeGrafter"/>
</dbReference>
<keyword evidence="15" id="KW-1185">Reference proteome</keyword>
<dbReference type="InterPro" id="IPR051713">
    <property type="entry name" value="T-cell_Activation_Regulation"/>
</dbReference>
<evidence type="ECO:0000256" key="8">
    <source>
        <dbReference type="ARBA" id="ARBA00023170"/>
    </source>
</evidence>
<dbReference type="Gene3D" id="2.60.40.10">
    <property type="entry name" value="Immunoglobulins"/>
    <property type="match status" value="1"/>
</dbReference>
<dbReference type="RefSeq" id="XP_008282743.1">
    <property type="nucleotide sequence ID" value="XM_008284521.1"/>
</dbReference>
<proteinExistence type="predicted"/>
<evidence type="ECO:0000256" key="4">
    <source>
        <dbReference type="ARBA" id="ARBA00022729"/>
    </source>
</evidence>
<dbReference type="GO" id="GO:0006955">
    <property type="term" value="P:immune response"/>
    <property type="evidence" value="ECO:0007669"/>
    <property type="project" value="TreeGrafter"/>
</dbReference>
<evidence type="ECO:0000256" key="3">
    <source>
        <dbReference type="ARBA" id="ARBA00022692"/>
    </source>
</evidence>
<keyword evidence="7" id="KW-1015">Disulfide bond</keyword>
<dbReference type="GO" id="GO:0071222">
    <property type="term" value="P:cellular response to lipopolysaccharide"/>
    <property type="evidence" value="ECO:0007669"/>
    <property type="project" value="TreeGrafter"/>
</dbReference>
<reference evidence="16" key="1">
    <citation type="submission" date="2025-08" db="UniProtKB">
        <authorList>
            <consortium name="RefSeq"/>
        </authorList>
    </citation>
    <scope>IDENTIFICATION</scope>
</reference>
<evidence type="ECO:0000256" key="7">
    <source>
        <dbReference type="ARBA" id="ARBA00023157"/>
    </source>
</evidence>
<dbReference type="InterPro" id="IPR013106">
    <property type="entry name" value="Ig_V-set"/>
</dbReference>
<evidence type="ECO:0000313" key="16">
    <source>
        <dbReference type="RefSeq" id="XP_008282743.1"/>
    </source>
</evidence>
<dbReference type="GO" id="GO:0031295">
    <property type="term" value="P:T cell costimulation"/>
    <property type="evidence" value="ECO:0007669"/>
    <property type="project" value="TreeGrafter"/>
</dbReference>
<evidence type="ECO:0000256" key="5">
    <source>
        <dbReference type="ARBA" id="ARBA00022989"/>
    </source>
</evidence>
<keyword evidence="10" id="KW-0393">Immunoglobulin domain</keyword>
<organism evidence="15 16">
    <name type="scientific">Stegastes partitus</name>
    <name type="common">bicolor damselfish</name>
    <dbReference type="NCBI Taxonomy" id="144197"/>
    <lineage>
        <taxon>Eukaryota</taxon>
        <taxon>Metazoa</taxon>
        <taxon>Chordata</taxon>
        <taxon>Craniata</taxon>
        <taxon>Vertebrata</taxon>
        <taxon>Euteleostomi</taxon>
        <taxon>Actinopterygii</taxon>
        <taxon>Neopterygii</taxon>
        <taxon>Teleostei</taxon>
        <taxon>Neoteleostei</taxon>
        <taxon>Acanthomorphata</taxon>
        <taxon>Ovalentaria</taxon>
        <taxon>Pomacentridae</taxon>
        <taxon>Stegastes</taxon>
    </lineage>
</organism>
<evidence type="ECO:0000259" key="14">
    <source>
        <dbReference type="PROSITE" id="PS50835"/>
    </source>
</evidence>
<dbReference type="GO" id="GO:0042102">
    <property type="term" value="P:positive regulation of T cell proliferation"/>
    <property type="evidence" value="ECO:0007669"/>
    <property type="project" value="TreeGrafter"/>
</dbReference>
<evidence type="ECO:0000256" key="11">
    <source>
        <dbReference type="SAM" id="MobiDB-lite"/>
    </source>
</evidence>
<dbReference type="GeneID" id="103359271"/>
<comment type="subcellular location">
    <subcellularLocation>
        <location evidence="1">Cell membrane</location>
        <topology evidence="1">Single-pass type I membrane protein</topology>
    </subcellularLocation>
</comment>
<dbReference type="Proteomes" id="UP000694891">
    <property type="component" value="Unplaced"/>
</dbReference>
<dbReference type="PROSITE" id="PS50835">
    <property type="entry name" value="IG_LIKE"/>
    <property type="match status" value="1"/>
</dbReference>
<dbReference type="Pfam" id="PF07686">
    <property type="entry name" value="V-set"/>
    <property type="match status" value="1"/>
</dbReference>
<evidence type="ECO:0000256" key="12">
    <source>
        <dbReference type="SAM" id="Phobius"/>
    </source>
</evidence>
<keyword evidence="5 12" id="KW-1133">Transmembrane helix</keyword>
<sequence>MLTMSAAKWIVLLALCFIRVSSNDEHNDEDYDEDRCETQALSAPLGSSVSLPCNLDASSEHWVTWAHSKTMDLVQVSIAGRVKFLDPRHGRVKTFPNQASEGNYSIRIDELTTSDLGSYRCYQVDYCVQVVDLSADSPLSTEMWLLTCISVGVTALILLSVGGYFCCKKCVVPCHSKTQDNESNPVSAGTEAGASAPPAPSAPHGQQIGSDSNSLVYENDDQYLASAAPARRHQGHPGAVQDQPSQAASGIYPNLSEFKFERVESQRTRMRFHIELINRLRPSSLSRHYYVNQGDLRKQQAMSAQAEAHHRAGVGLKKVKEECEYKNPIYNRSTDQLNHL</sequence>
<dbReference type="GO" id="GO:0009897">
    <property type="term" value="C:external side of plasma membrane"/>
    <property type="evidence" value="ECO:0007669"/>
    <property type="project" value="TreeGrafter"/>
</dbReference>
<dbReference type="InterPro" id="IPR007110">
    <property type="entry name" value="Ig-like_dom"/>
</dbReference>